<dbReference type="InterPro" id="IPR000477">
    <property type="entry name" value="RT_dom"/>
</dbReference>
<dbReference type="PANTHER" id="PTHR31635:SF196">
    <property type="entry name" value="REVERSE TRANSCRIPTASE DOMAIN-CONTAINING PROTEIN-RELATED"/>
    <property type="match status" value="1"/>
</dbReference>
<dbReference type="Gene3D" id="3.30.70.270">
    <property type="match status" value="1"/>
</dbReference>
<dbReference type="SUPFAM" id="SSF56219">
    <property type="entry name" value="DNase I-like"/>
    <property type="match status" value="1"/>
</dbReference>
<dbReference type="CDD" id="cd01650">
    <property type="entry name" value="RT_nLTR_like"/>
    <property type="match status" value="1"/>
</dbReference>
<dbReference type="PROSITE" id="PS50878">
    <property type="entry name" value="RT_POL"/>
    <property type="match status" value="1"/>
</dbReference>
<dbReference type="SUPFAM" id="SSF56672">
    <property type="entry name" value="DNA/RNA polymerases"/>
    <property type="match status" value="1"/>
</dbReference>
<evidence type="ECO:0000313" key="2">
    <source>
        <dbReference type="EMBL" id="KAI0494111.1"/>
    </source>
</evidence>
<dbReference type="Proteomes" id="UP000829196">
    <property type="component" value="Unassembled WGS sequence"/>
</dbReference>
<name>A0A8T3ADG2_DENNO</name>
<gene>
    <name evidence="2" type="ORF">KFK09_024242</name>
</gene>
<evidence type="ECO:0000313" key="3">
    <source>
        <dbReference type="Proteomes" id="UP000829196"/>
    </source>
</evidence>
<dbReference type="GO" id="GO:0003824">
    <property type="term" value="F:catalytic activity"/>
    <property type="evidence" value="ECO:0007669"/>
    <property type="project" value="InterPro"/>
</dbReference>
<dbReference type="Gene3D" id="3.60.10.10">
    <property type="entry name" value="Endonuclease/exonuclease/phosphatase"/>
    <property type="match status" value="1"/>
</dbReference>
<evidence type="ECO:0000259" key="1">
    <source>
        <dbReference type="PROSITE" id="PS50878"/>
    </source>
</evidence>
<dbReference type="InterPro" id="IPR043128">
    <property type="entry name" value="Rev_trsase/Diguanyl_cyclase"/>
</dbReference>
<keyword evidence="3" id="KW-1185">Reference proteome</keyword>
<dbReference type="PANTHER" id="PTHR31635">
    <property type="entry name" value="REVERSE TRANSCRIPTASE DOMAIN-CONTAINING PROTEIN-RELATED"/>
    <property type="match status" value="1"/>
</dbReference>
<dbReference type="InterPro" id="IPR043502">
    <property type="entry name" value="DNA/RNA_pol_sf"/>
</dbReference>
<feature type="domain" description="Reverse transcriptase" evidence="1">
    <location>
        <begin position="486"/>
        <end position="762"/>
    </location>
</feature>
<reference evidence="2" key="1">
    <citation type="journal article" date="2022" name="Front. Genet.">
        <title>Chromosome-Scale Assembly of the Dendrobium nobile Genome Provides Insights Into the Molecular Mechanism of the Biosynthesis of the Medicinal Active Ingredient of Dendrobium.</title>
        <authorList>
            <person name="Xu Q."/>
            <person name="Niu S.-C."/>
            <person name="Li K.-L."/>
            <person name="Zheng P.-J."/>
            <person name="Zhang X.-J."/>
            <person name="Jia Y."/>
            <person name="Liu Y."/>
            <person name="Niu Y.-X."/>
            <person name="Yu L.-H."/>
            <person name="Chen D.-F."/>
            <person name="Zhang G.-Q."/>
        </authorList>
    </citation>
    <scope>NUCLEOTIDE SEQUENCE</scope>
    <source>
        <tissue evidence="2">Leaf</tissue>
    </source>
</reference>
<proteinExistence type="predicted"/>
<dbReference type="OrthoDB" id="786283at2759"/>
<dbReference type="InterPro" id="IPR005135">
    <property type="entry name" value="Endo/exonuclease/phosphatase"/>
</dbReference>
<sequence>MIPPRMASWNIRGFNSASKVMSCKSLVNKFKLDLLFILEAKISANAVLDDWFSISHKVFPVEGSFNNFSFSSPGRIWVKWNADKVHFKPLFTSSQVIHGVIQAENMDICCISVIYASNFISERHLLWEKVASLVSNESLPCAILGDFNCCISPSDKVGGLPLQHSKMGELNNFVFNAAVSELPSVGHFFTWFNHRLDNPIHIKLDRTFINDAWLSCFPNSYYIVSEPDVSDHCPIILNLDHPTTNKHRFLFKNYWCTLPAFWKSVLDIFSSPPTGSPICDLYHKLRELKCQIKHSNWISSNFIKDKMETLAQAQTDILQCLQNDPLNTDLNAMLLSTNLELSENKARWVDWISQRSKARWLKDGEDDLKFLYSNINCRSNANQIRGITVNGVLLNTCDDISMAFINHFQQLFNGAPPMGNNSLPIGNTIPYDLVNGLTSPFTMEEIKHVIFSSPSSAAPGPDGFPFEFYKSTWNSIGNYICKAVLSFFDTSFLPRQAKNTAIALIPKHQHPTSINDFRPISLCNSFYKIIAKLLANRMKTVMPHIIHPAQAGFIQHRIISDNIILASEILSKFNSSPREKYFCAKFDIHKAFDSISRDFILQRLQAKGFPSIFISWIKSCISDVHFSVAINGSLEGFFSSSSGLRQGCPLSPYLFTVAMDALSCIFDEACHSLNFQGFKMGNLAIHHLLYADDLLVFSKANLQEASCLHDILNRFGISSGLVVNPAKSTILFSNNCRQSEDICDILNIQQTSRPFKYLGLPIHHKKLTFADFQPLISKITKALDGCKAKALSFGGRIQFLRYTIFNTIAYWIRGSIIPKKCFKYLDRLCSRFLYSRDIAAKKLRLIAWKDTCIPKMNGGIGLPSFDALNFTFSCSIIWRFINDSNLLFCCWRNLYTSLWFPHNKACSLFWNKISVIAAQIKHCLNFRILPNSHHSIFWDPWCHGKSISELAVSNLGGCWLDNLNKNSVSTILLNGSWNLPNGWPYAITTIINSVPISSAATGCFWSHSEKVTNKIFRKEFYIHYPVMDWYHFVWHKHSVIRYSAFGWLAVKNGLKTADILIRRGITVNPLCIFCLMSNESHSHLFFECDYSFKILCALIPQAHSLLLRPNIHQMFHFLDDISASSEFLNFYCLVVNTAIYYTWRARNDRIFGNKIDCHTTVVRKIKYAALAKLGRWKNGSNLLHLLG</sequence>
<dbReference type="Pfam" id="PF00078">
    <property type="entry name" value="RVT_1"/>
    <property type="match status" value="1"/>
</dbReference>
<accession>A0A8T3ADG2</accession>
<dbReference type="Pfam" id="PF03372">
    <property type="entry name" value="Exo_endo_phos"/>
    <property type="match status" value="1"/>
</dbReference>
<dbReference type="AlphaFoldDB" id="A0A8T3ADG2"/>
<dbReference type="EMBL" id="JAGYWB010000017">
    <property type="protein sequence ID" value="KAI0494111.1"/>
    <property type="molecule type" value="Genomic_DNA"/>
</dbReference>
<dbReference type="InterPro" id="IPR036691">
    <property type="entry name" value="Endo/exonu/phosph_ase_sf"/>
</dbReference>
<comment type="caution">
    <text evidence="2">The sequence shown here is derived from an EMBL/GenBank/DDBJ whole genome shotgun (WGS) entry which is preliminary data.</text>
</comment>
<protein>
    <recommendedName>
        <fullName evidence="1">Reverse transcriptase domain-containing protein</fullName>
    </recommendedName>
</protein>
<dbReference type="Pfam" id="PF13966">
    <property type="entry name" value="zf-RVT"/>
    <property type="match status" value="1"/>
</dbReference>
<dbReference type="InterPro" id="IPR026960">
    <property type="entry name" value="RVT-Znf"/>
</dbReference>
<dbReference type="SMR" id="A0A8T3ADG2"/>
<organism evidence="2 3">
    <name type="scientific">Dendrobium nobile</name>
    <name type="common">Orchid</name>
    <dbReference type="NCBI Taxonomy" id="94219"/>
    <lineage>
        <taxon>Eukaryota</taxon>
        <taxon>Viridiplantae</taxon>
        <taxon>Streptophyta</taxon>
        <taxon>Embryophyta</taxon>
        <taxon>Tracheophyta</taxon>
        <taxon>Spermatophyta</taxon>
        <taxon>Magnoliopsida</taxon>
        <taxon>Liliopsida</taxon>
        <taxon>Asparagales</taxon>
        <taxon>Orchidaceae</taxon>
        <taxon>Epidendroideae</taxon>
        <taxon>Malaxideae</taxon>
        <taxon>Dendrobiinae</taxon>
        <taxon>Dendrobium</taxon>
    </lineage>
</organism>